<dbReference type="Gene3D" id="3.30.2310.20">
    <property type="entry name" value="RelE-like"/>
    <property type="match status" value="1"/>
</dbReference>
<keyword evidence="3" id="KW-1185">Reference proteome</keyword>
<dbReference type="AlphaFoldDB" id="A0A1H5W9X6"/>
<dbReference type="Pfam" id="PF05016">
    <property type="entry name" value="ParE_toxin"/>
    <property type="match status" value="1"/>
</dbReference>
<name>A0A1H5W9X6_9FLAO</name>
<sequence length="97" mass="11441">MTFVFENRPRVEDDILEALDYYFLINPKLAEDFLNRLEEAKLTILNSPEGFETKYKSAKTILQKQFPYHIYYLIEENKIVILAVLHAESSEEKIGKI</sequence>
<accession>A0A1H5W9X6</accession>
<gene>
    <name evidence="2" type="ORF">SAMN05421847_1141</name>
</gene>
<dbReference type="Proteomes" id="UP000236738">
    <property type="component" value="Unassembled WGS sequence"/>
</dbReference>
<evidence type="ECO:0000313" key="2">
    <source>
        <dbReference type="EMBL" id="SEF96213.1"/>
    </source>
</evidence>
<protein>
    <submittedName>
        <fullName evidence="2">Plasmid stabilization system protein ParE</fullName>
    </submittedName>
</protein>
<dbReference type="OrthoDB" id="595476at2"/>
<dbReference type="InterPro" id="IPR035093">
    <property type="entry name" value="RelE/ParE_toxin_dom_sf"/>
</dbReference>
<keyword evidence="1" id="KW-1277">Toxin-antitoxin system</keyword>
<evidence type="ECO:0000313" key="3">
    <source>
        <dbReference type="Proteomes" id="UP000236738"/>
    </source>
</evidence>
<evidence type="ECO:0000256" key="1">
    <source>
        <dbReference type="ARBA" id="ARBA00022649"/>
    </source>
</evidence>
<proteinExistence type="predicted"/>
<dbReference type="RefSeq" id="WP_103913145.1">
    <property type="nucleotide sequence ID" value="NZ_FNUS01000002.1"/>
</dbReference>
<reference evidence="3" key="1">
    <citation type="submission" date="2016-10" db="EMBL/GenBank/DDBJ databases">
        <authorList>
            <person name="Varghese N."/>
            <person name="Submissions S."/>
        </authorList>
    </citation>
    <scope>NUCLEOTIDE SEQUENCE [LARGE SCALE GENOMIC DNA]</scope>
    <source>
        <strain evidence="3">DSM 21580</strain>
    </source>
</reference>
<dbReference type="InterPro" id="IPR007712">
    <property type="entry name" value="RelE/ParE_toxin"/>
</dbReference>
<organism evidence="2 3">
    <name type="scientific">Halpernia humi</name>
    <dbReference type="NCBI Taxonomy" id="493375"/>
    <lineage>
        <taxon>Bacteria</taxon>
        <taxon>Pseudomonadati</taxon>
        <taxon>Bacteroidota</taxon>
        <taxon>Flavobacteriia</taxon>
        <taxon>Flavobacteriales</taxon>
        <taxon>Weeksellaceae</taxon>
        <taxon>Chryseobacterium group</taxon>
        <taxon>Halpernia</taxon>
    </lineage>
</organism>
<dbReference type="EMBL" id="FNUS01000002">
    <property type="protein sequence ID" value="SEF96213.1"/>
    <property type="molecule type" value="Genomic_DNA"/>
</dbReference>